<proteinExistence type="predicted"/>
<dbReference type="Gene3D" id="3.30.1330.230">
    <property type="match status" value="1"/>
</dbReference>
<dbReference type="PROSITE" id="PS51664">
    <property type="entry name" value="YCAO"/>
    <property type="match status" value="1"/>
</dbReference>
<gene>
    <name evidence="2" type="ORF">GO986_07595</name>
</gene>
<feature type="domain" description="YcaO" evidence="1">
    <location>
        <begin position="245"/>
        <end position="628"/>
    </location>
</feature>
<dbReference type="EMBL" id="WQLB01000008">
    <property type="protein sequence ID" value="MVN86627.1"/>
    <property type="molecule type" value="Genomic_DNA"/>
</dbReference>
<dbReference type="Gene3D" id="3.30.40.250">
    <property type="match status" value="1"/>
</dbReference>
<dbReference type="PANTHER" id="PTHR37809">
    <property type="entry name" value="RIBOSOMAL PROTEIN S12 METHYLTHIOTRANSFERASE ACCESSORY FACTOR YCAO"/>
    <property type="match status" value="1"/>
</dbReference>
<reference evidence="2 3" key="1">
    <citation type="submission" date="2019-12" db="EMBL/GenBank/DDBJ databases">
        <title>Deinococcus sp. HMF7620 Genome sequencing and assembly.</title>
        <authorList>
            <person name="Kang H."/>
            <person name="Kim H."/>
            <person name="Joh K."/>
        </authorList>
    </citation>
    <scope>NUCLEOTIDE SEQUENCE [LARGE SCALE GENOMIC DNA]</scope>
    <source>
        <strain evidence="2 3">HMF7620</strain>
    </source>
</reference>
<evidence type="ECO:0000313" key="3">
    <source>
        <dbReference type="Proteomes" id="UP000483286"/>
    </source>
</evidence>
<dbReference type="NCBIfam" id="TIGR03604">
    <property type="entry name" value="TOMM_cyclo_SagD"/>
    <property type="match status" value="1"/>
</dbReference>
<dbReference type="InterPro" id="IPR003776">
    <property type="entry name" value="YcaO-like_dom"/>
</dbReference>
<dbReference type="InterPro" id="IPR022291">
    <property type="entry name" value="Bacteriocin_synth_cyclodeHase"/>
</dbReference>
<dbReference type="Proteomes" id="UP000483286">
    <property type="component" value="Unassembled WGS sequence"/>
</dbReference>
<keyword evidence="3" id="KW-1185">Reference proteome</keyword>
<evidence type="ECO:0000259" key="1">
    <source>
        <dbReference type="PROSITE" id="PS51664"/>
    </source>
</evidence>
<dbReference type="PANTHER" id="PTHR37809:SF1">
    <property type="entry name" value="RIBOSOMAL PROTEIN S12 METHYLTHIOTRANSFERASE ACCESSORY FACTOR YCAO"/>
    <property type="match status" value="1"/>
</dbReference>
<protein>
    <submittedName>
        <fullName evidence="2">TOMM leader peptide-binding protein</fullName>
    </submittedName>
</protein>
<dbReference type="NCBIfam" id="TIGR03882">
    <property type="entry name" value="cyclo_dehyd_2"/>
    <property type="match status" value="1"/>
</dbReference>
<organism evidence="2 3">
    <name type="scientific">Deinococcus arboris</name>
    <dbReference type="NCBI Taxonomy" id="2682977"/>
    <lineage>
        <taxon>Bacteria</taxon>
        <taxon>Thermotogati</taxon>
        <taxon>Deinococcota</taxon>
        <taxon>Deinococci</taxon>
        <taxon>Deinococcales</taxon>
        <taxon>Deinococcaceae</taxon>
        <taxon>Deinococcus</taxon>
    </lineage>
</organism>
<comment type="caution">
    <text evidence="2">The sequence shown here is derived from an EMBL/GenBank/DDBJ whole genome shotgun (WGS) entry which is preliminary data.</text>
</comment>
<dbReference type="Gene3D" id="3.30.160.660">
    <property type="match status" value="1"/>
</dbReference>
<dbReference type="InterPro" id="IPR027624">
    <property type="entry name" value="TOMM_cyclo_SagD"/>
</dbReference>
<evidence type="ECO:0000313" key="2">
    <source>
        <dbReference type="EMBL" id="MVN86627.1"/>
    </source>
</evidence>
<accession>A0A7C9HRD2</accession>
<sequence>MTTPLYLLGEGQLHDLIRARHALRTDLSEPPLPGSVLLVAHDDWRPQELADLQDYARAHSLRLLPLRLEGALALLGPLVTPHAAGCALCAERRRREVAQVPEADFARPAPAPVPAAALAPLMAVLTELLARPLSDWPAPSQIYAWRWTDLTGGWHTHVPVHDCPHCSPYPDDTAEAATLHLQPRLQSNPDAFREKALDLASGALRTALLDWRYGLIHHVYRAHNAGMPLVGAEFRAPDHRMNESGWGRADAFTDAEPVAFLEALERYGSQRPRGKRTRIRASSRDLGAHAVNLETLGQPAHAAHPAYEYTPLNPDTPTSWVWAHSFKAAAARLIPEHIAYYQHDRVPREERFLYESSNGCALGASVEEATLYGLLEVIERDAFLLAWHTQRPARRIDLGGVRDPLTLHLLRRAESLGFTPYAFDITTEFGVPAIWTLLVNESGGYPRALSAAGAHFNPEKALSAGLIEVVVNAFVHDRKPAHTEEALQAMLRDPTLVRTLDDHVAVNAHPDAFDRLSFLFRDEAPPASLDELFPDWRAWRDPDLTNVLRRLTDRVLAEGLDVLVVDQTGAAVRDLGFAQVKVIVPGSLPMTFGHVNQRFGGLNRLTSVPERLGFPNPAPALHLPHPFP</sequence>
<dbReference type="RefSeq" id="WP_198170513.1">
    <property type="nucleotide sequence ID" value="NZ_WQLB01000008.1"/>
</dbReference>
<dbReference type="Gene3D" id="3.40.50.720">
    <property type="entry name" value="NAD(P)-binding Rossmann-like Domain"/>
    <property type="match status" value="1"/>
</dbReference>
<name>A0A7C9HRD2_9DEIO</name>
<dbReference type="AlphaFoldDB" id="A0A7C9HRD2"/>
<dbReference type="Pfam" id="PF02624">
    <property type="entry name" value="YcaO"/>
    <property type="match status" value="1"/>
</dbReference>